<dbReference type="AlphaFoldDB" id="K9ZVL2"/>
<comment type="similarity">
    <text evidence="2 11">Belongs to the tRNA nucleotidyltransferase/poly(A) polymerase family.</text>
</comment>
<dbReference type="SUPFAM" id="SSF81891">
    <property type="entry name" value="Poly A polymerase C-terminal region-like"/>
    <property type="match status" value="1"/>
</dbReference>
<dbReference type="InterPro" id="IPR043519">
    <property type="entry name" value="NT_sf"/>
</dbReference>
<dbReference type="Gene3D" id="3.30.460.10">
    <property type="entry name" value="Beta Polymerase, domain 2"/>
    <property type="match status" value="1"/>
</dbReference>
<dbReference type="OrthoDB" id="9805698at2"/>
<dbReference type="InterPro" id="IPR002646">
    <property type="entry name" value="PolA_pol_head_dom"/>
</dbReference>
<evidence type="ECO:0000256" key="9">
    <source>
        <dbReference type="ARBA" id="ARBA00022842"/>
    </source>
</evidence>
<keyword evidence="16" id="KW-1185">Reference proteome</keyword>
<dbReference type="InterPro" id="IPR003607">
    <property type="entry name" value="HD/PDEase_dom"/>
</dbReference>
<keyword evidence="7" id="KW-0479">Metal-binding</keyword>
<protein>
    <submittedName>
        <fullName evidence="15">Putative domain HDIG-containing protein</fullName>
    </submittedName>
</protein>
<dbReference type="PANTHER" id="PTHR47545">
    <property type="entry name" value="MULTIFUNCTIONAL CCA PROTEIN"/>
    <property type="match status" value="1"/>
</dbReference>
<evidence type="ECO:0000256" key="10">
    <source>
        <dbReference type="ARBA" id="ARBA00022884"/>
    </source>
</evidence>
<dbReference type="NCBIfam" id="TIGR00277">
    <property type="entry name" value="HDIG"/>
    <property type="match status" value="1"/>
</dbReference>
<feature type="domain" description="HD" evidence="13">
    <location>
        <begin position="245"/>
        <end position="343"/>
    </location>
</feature>
<evidence type="ECO:0000313" key="16">
    <source>
        <dbReference type="Proteomes" id="UP000010467"/>
    </source>
</evidence>
<keyword evidence="10 11" id="KW-0694">RNA-binding</keyword>
<dbReference type="Pfam" id="PF01966">
    <property type="entry name" value="HD"/>
    <property type="match status" value="1"/>
</dbReference>
<comment type="cofactor">
    <cofactor evidence="1">
        <name>Mg(2+)</name>
        <dbReference type="ChEBI" id="CHEBI:18420"/>
    </cofactor>
</comment>
<dbReference type="Pfam" id="PF01743">
    <property type="entry name" value="PolyA_pol"/>
    <property type="match status" value="1"/>
</dbReference>
<keyword evidence="9" id="KW-0460">Magnesium</keyword>
<dbReference type="PANTHER" id="PTHR47545:SF2">
    <property type="entry name" value="CC-ADDING TRNA NUCLEOTIDYLTRANSFERASE"/>
    <property type="match status" value="1"/>
</dbReference>
<evidence type="ECO:0000313" key="15">
    <source>
        <dbReference type="EMBL" id="AFZ65633.1"/>
    </source>
</evidence>
<keyword evidence="6" id="KW-0548">Nucleotidyltransferase</keyword>
<evidence type="ECO:0000259" key="14">
    <source>
        <dbReference type="Pfam" id="PF12627"/>
    </source>
</evidence>
<dbReference type="Pfam" id="PF12627">
    <property type="entry name" value="PolyA_pol_RNAbd"/>
    <property type="match status" value="1"/>
</dbReference>
<evidence type="ECO:0000256" key="3">
    <source>
        <dbReference type="ARBA" id="ARBA00022555"/>
    </source>
</evidence>
<sequence length="435" mass="48636">MLRRLSLPDFPPDSLLVGGAARDLLRGATPKDFDWMARDPQVAANAWALRTAGSAFALDEERCYWRVSASGEQHDFVPMPADILADLGRRDFTVNAMAIRQDGVVTDPHGGRRDLRRRQLRMVSRENLRADPLRLLRAVRLSVSLGFALERSTHEAVGQLAREGLPRPAAERVRDELASLLLAPDAARGVLLLAELNLLEQYLPELAEGYGVEQQGFHHLDVFHHNVEALHQLITRFPQPGQDGSDLALRWATLLHDVGKPRTATPDPERGYTRFYGHDRVGAELTRMMLARLRLPASQVDRATQLVKAHMVPLPGSEREARRFVHRRRELLPDLLKLMLADREAGRGPMSNERTRHAYKAAMSLVLEAMEERPQPLPPLLRGTEVMELLNIPAGPQVGEALRAVSEAQALGDIQSPEQARTFLLGWVKSRPGED</sequence>
<organism evidence="15 16">
    <name type="scientific">Deinococcus peraridilitoris (strain DSM 19664 / LMG 22246 / CIP 109416 / KR-200)</name>
    <dbReference type="NCBI Taxonomy" id="937777"/>
    <lineage>
        <taxon>Bacteria</taxon>
        <taxon>Thermotogati</taxon>
        <taxon>Deinococcota</taxon>
        <taxon>Deinococci</taxon>
        <taxon>Deinococcales</taxon>
        <taxon>Deinococcaceae</taxon>
        <taxon>Deinococcus</taxon>
    </lineage>
</organism>
<dbReference type="GO" id="GO:0008033">
    <property type="term" value="P:tRNA processing"/>
    <property type="evidence" value="ECO:0007669"/>
    <property type="project" value="UniProtKB-KW"/>
</dbReference>
<evidence type="ECO:0000256" key="6">
    <source>
        <dbReference type="ARBA" id="ARBA00022695"/>
    </source>
</evidence>
<evidence type="ECO:0000256" key="4">
    <source>
        <dbReference type="ARBA" id="ARBA00022679"/>
    </source>
</evidence>
<dbReference type="Gene3D" id="1.10.3090.10">
    <property type="entry name" value="cca-adding enzyme, domain 2"/>
    <property type="match status" value="1"/>
</dbReference>
<gene>
    <name evidence="15" type="ordered locus">Deipe_0022</name>
</gene>
<proteinExistence type="inferred from homology"/>
<dbReference type="KEGG" id="dpd:Deipe_0022"/>
<feature type="domain" description="tRNA nucleotidyltransferase/poly(A) polymerase RNA and SrmB- binding" evidence="14">
    <location>
        <begin position="146"/>
        <end position="207"/>
    </location>
</feature>
<evidence type="ECO:0000259" key="12">
    <source>
        <dbReference type="Pfam" id="PF01743"/>
    </source>
</evidence>
<evidence type="ECO:0000256" key="8">
    <source>
        <dbReference type="ARBA" id="ARBA00022741"/>
    </source>
</evidence>
<dbReference type="PATRIC" id="fig|937777.3.peg.26"/>
<dbReference type="EMBL" id="CP003382">
    <property type="protein sequence ID" value="AFZ65633.1"/>
    <property type="molecule type" value="Genomic_DNA"/>
</dbReference>
<dbReference type="RefSeq" id="WP_015233944.1">
    <property type="nucleotide sequence ID" value="NC_019793.1"/>
</dbReference>
<evidence type="ECO:0000259" key="13">
    <source>
        <dbReference type="Pfam" id="PF01966"/>
    </source>
</evidence>
<dbReference type="eggNOG" id="COG0617">
    <property type="taxonomic scope" value="Bacteria"/>
</dbReference>
<dbReference type="InterPro" id="IPR032828">
    <property type="entry name" value="PolyA_RNA-bd"/>
</dbReference>
<feature type="domain" description="Poly A polymerase head" evidence="12">
    <location>
        <begin position="80"/>
        <end position="121"/>
    </location>
</feature>
<dbReference type="InterPro" id="IPR006675">
    <property type="entry name" value="HDIG_dom"/>
</dbReference>
<evidence type="ECO:0000256" key="11">
    <source>
        <dbReference type="RuleBase" id="RU003953"/>
    </source>
</evidence>
<reference evidence="16" key="1">
    <citation type="submission" date="2012-03" db="EMBL/GenBank/DDBJ databases">
        <title>Complete sequence of chromosome of Deinococcus peraridilitoris DSM 19664.</title>
        <authorList>
            <person name="Lucas S."/>
            <person name="Copeland A."/>
            <person name="Lapidus A."/>
            <person name="Glavina del Rio T."/>
            <person name="Dalin E."/>
            <person name="Tice H."/>
            <person name="Bruce D."/>
            <person name="Goodwin L."/>
            <person name="Pitluck S."/>
            <person name="Peters L."/>
            <person name="Mikhailova N."/>
            <person name="Lu M."/>
            <person name="Kyrpides N."/>
            <person name="Mavromatis K."/>
            <person name="Ivanova N."/>
            <person name="Brettin T."/>
            <person name="Detter J.C."/>
            <person name="Han C."/>
            <person name="Larimer F."/>
            <person name="Land M."/>
            <person name="Hauser L."/>
            <person name="Markowitz V."/>
            <person name="Cheng J.-F."/>
            <person name="Hugenholtz P."/>
            <person name="Woyke T."/>
            <person name="Wu D."/>
            <person name="Pukall R."/>
            <person name="Steenblock K."/>
            <person name="Brambilla E."/>
            <person name="Klenk H.-P."/>
            <person name="Eisen J.A."/>
        </authorList>
    </citation>
    <scope>NUCLEOTIDE SEQUENCE [LARGE SCALE GENOMIC DNA]</scope>
    <source>
        <strain evidence="16">DSM 19664 / LMG 22246 / CIP 109416 / KR-200</strain>
    </source>
</reference>
<keyword evidence="5" id="KW-0819">tRNA processing</keyword>
<dbReference type="Proteomes" id="UP000010467">
    <property type="component" value="Chromosome"/>
</dbReference>
<dbReference type="GO" id="GO:0000049">
    <property type="term" value="F:tRNA binding"/>
    <property type="evidence" value="ECO:0007669"/>
    <property type="project" value="UniProtKB-KW"/>
</dbReference>
<dbReference type="HOGENOM" id="CLU_015961_6_2_0"/>
<dbReference type="InterPro" id="IPR050124">
    <property type="entry name" value="tRNA_CCA-adding_enzyme"/>
</dbReference>
<accession>K9ZVL2</accession>
<evidence type="ECO:0000256" key="5">
    <source>
        <dbReference type="ARBA" id="ARBA00022694"/>
    </source>
</evidence>
<keyword evidence="3" id="KW-0820">tRNA-binding</keyword>
<name>K9ZVL2_DEIPD</name>
<dbReference type="STRING" id="937777.Deipe_0022"/>
<dbReference type="CDD" id="cd00077">
    <property type="entry name" value="HDc"/>
    <property type="match status" value="1"/>
</dbReference>
<dbReference type="GO" id="GO:0046872">
    <property type="term" value="F:metal ion binding"/>
    <property type="evidence" value="ECO:0007669"/>
    <property type="project" value="UniProtKB-KW"/>
</dbReference>
<dbReference type="GO" id="GO:0016779">
    <property type="term" value="F:nucleotidyltransferase activity"/>
    <property type="evidence" value="ECO:0007669"/>
    <property type="project" value="UniProtKB-KW"/>
</dbReference>
<evidence type="ECO:0000256" key="7">
    <source>
        <dbReference type="ARBA" id="ARBA00022723"/>
    </source>
</evidence>
<dbReference type="GO" id="GO:0000166">
    <property type="term" value="F:nucleotide binding"/>
    <property type="evidence" value="ECO:0007669"/>
    <property type="project" value="UniProtKB-KW"/>
</dbReference>
<keyword evidence="8" id="KW-0547">Nucleotide-binding</keyword>
<keyword evidence="4 11" id="KW-0808">Transferase</keyword>
<evidence type="ECO:0000256" key="2">
    <source>
        <dbReference type="ARBA" id="ARBA00007265"/>
    </source>
</evidence>
<dbReference type="SUPFAM" id="SSF81301">
    <property type="entry name" value="Nucleotidyltransferase"/>
    <property type="match status" value="1"/>
</dbReference>
<evidence type="ECO:0000256" key="1">
    <source>
        <dbReference type="ARBA" id="ARBA00001946"/>
    </source>
</evidence>
<dbReference type="InterPro" id="IPR006674">
    <property type="entry name" value="HD_domain"/>
</dbReference>